<comment type="caution">
    <text evidence="3">The sequence shown here is derived from an EMBL/GenBank/DDBJ whole genome shotgun (WGS) entry which is preliminary data.</text>
</comment>
<feature type="compositionally biased region" description="Polar residues" evidence="1">
    <location>
        <begin position="369"/>
        <end position="379"/>
    </location>
</feature>
<feature type="compositionally biased region" description="Basic and acidic residues" evidence="1">
    <location>
        <begin position="349"/>
        <end position="358"/>
    </location>
</feature>
<gene>
    <name evidence="3" type="ORF">FN846DRAFT_891370</name>
</gene>
<feature type="transmembrane region" description="Helical" evidence="2">
    <location>
        <begin position="51"/>
        <end position="72"/>
    </location>
</feature>
<proteinExistence type="predicted"/>
<evidence type="ECO:0000313" key="4">
    <source>
        <dbReference type="Proteomes" id="UP000326924"/>
    </source>
</evidence>
<reference evidence="3 4" key="1">
    <citation type="submission" date="2019-09" db="EMBL/GenBank/DDBJ databases">
        <title>Draft genome of the ectomycorrhizal ascomycete Sphaerosporella brunnea.</title>
        <authorList>
            <consortium name="DOE Joint Genome Institute"/>
            <person name="Benucci G.M."/>
            <person name="Marozzi G."/>
            <person name="Antonielli L."/>
            <person name="Sanchez S."/>
            <person name="Marco P."/>
            <person name="Wang X."/>
            <person name="Falini L.B."/>
            <person name="Barry K."/>
            <person name="Haridas S."/>
            <person name="Lipzen A."/>
            <person name="Labutti K."/>
            <person name="Grigoriev I.V."/>
            <person name="Murat C."/>
            <person name="Martin F."/>
            <person name="Albertini E."/>
            <person name="Donnini D."/>
            <person name="Bonito G."/>
        </authorList>
    </citation>
    <scope>NUCLEOTIDE SEQUENCE [LARGE SCALE GENOMIC DNA]</scope>
    <source>
        <strain evidence="3 4">Sb_GMNB300</strain>
    </source>
</reference>
<dbReference type="InParanoid" id="A0A5J5ETQ0"/>
<dbReference type="EMBL" id="VXIS01000126">
    <property type="protein sequence ID" value="KAA8902847.1"/>
    <property type="molecule type" value="Genomic_DNA"/>
</dbReference>
<evidence type="ECO:0000313" key="3">
    <source>
        <dbReference type="EMBL" id="KAA8902847.1"/>
    </source>
</evidence>
<feature type="transmembrane region" description="Helical" evidence="2">
    <location>
        <begin position="93"/>
        <end position="114"/>
    </location>
</feature>
<feature type="compositionally biased region" description="Polar residues" evidence="1">
    <location>
        <begin position="445"/>
        <end position="454"/>
    </location>
</feature>
<sequence>MHPLRHFLLLLHRLLRLRLPLRRLVVRTSTPFLHHRLVVQKSNPFLLPSLMLLLMVRVILLRPLVVIVLVIIKRDPGHLCLRRRRAPSTWSQFLWYLIASHMPRMISLRTMVLAKVAVLEDRHFEDGRWSAYQVGFIGERRNGGFYWRMGAFPDHPIWPPNPLGTSHSSGTPCTPQLLLVLWMSPIGSNAVLDGDNIPGTGRSRGNSGMRFFVPRPYEMIPGGLRNPQSPRSPSYLPHLRVPQTSYVLRFLLSPQLLLQYSGHRYLFHQFSFKGASCEAAERSVPNSEFLWSLVLKSAQNQQTVPIHVLGLQGSGILGAVLRALLAKRERHMVGSAVLPLGVELAEAEAKHRQPEHDPVPLPLQENDISESLSCPQSDSPVPPRQQERKIHISVGTAEGDGSVPLPLQEDDFPASLSGPQRNDPQEGDMHISRSCSEGDDPLPSPLQQNNSHLSLSVPESDCEHATLVVKADSTISEERKVSMQTVDSPGSSIPSFDPKTSILTTFDADIGPPMVVPRDWPFYLLFRQASLGLKLTAVQQGLVAYVPDIGTLLLASNNLEP</sequence>
<accession>A0A5J5ETQ0</accession>
<keyword evidence="2" id="KW-0472">Membrane</keyword>
<evidence type="ECO:0000256" key="1">
    <source>
        <dbReference type="SAM" id="MobiDB-lite"/>
    </source>
</evidence>
<organism evidence="3 4">
    <name type="scientific">Sphaerosporella brunnea</name>
    <dbReference type="NCBI Taxonomy" id="1250544"/>
    <lineage>
        <taxon>Eukaryota</taxon>
        <taxon>Fungi</taxon>
        <taxon>Dikarya</taxon>
        <taxon>Ascomycota</taxon>
        <taxon>Pezizomycotina</taxon>
        <taxon>Pezizomycetes</taxon>
        <taxon>Pezizales</taxon>
        <taxon>Pyronemataceae</taxon>
        <taxon>Sphaerosporella</taxon>
    </lineage>
</organism>
<dbReference type="AlphaFoldDB" id="A0A5J5ETQ0"/>
<keyword evidence="4" id="KW-1185">Reference proteome</keyword>
<protein>
    <submittedName>
        <fullName evidence="3">Uncharacterized protein</fullName>
    </submittedName>
</protein>
<name>A0A5J5ETQ0_9PEZI</name>
<feature type="region of interest" description="Disordered" evidence="1">
    <location>
        <begin position="349"/>
        <end position="457"/>
    </location>
</feature>
<keyword evidence="2" id="KW-1133">Transmembrane helix</keyword>
<dbReference type="Proteomes" id="UP000326924">
    <property type="component" value="Unassembled WGS sequence"/>
</dbReference>
<keyword evidence="2" id="KW-0812">Transmembrane</keyword>
<evidence type="ECO:0000256" key="2">
    <source>
        <dbReference type="SAM" id="Phobius"/>
    </source>
</evidence>